<dbReference type="PANTHER" id="PTHR14247:SF8">
    <property type="entry name" value="RAS-GEF DOMAIN-CONTAINING PROTEIN"/>
    <property type="match status" value="1"/>
</dbReference>
<dbReference type="SUPFAM" id="SSF51197">
    <property type="entry name" value="Clavaminate synthase-like"/>
    <property type="match status" value="1"/>
</dbReference>
<dbReference type="EMBL" id="JAVRJZ010000008">
    <property type="protein sequence ID" value="KAK2719096.1"/>
    <property type="molecule type" value="Genomic_DNA"/>
</dbReference>
<feature type="domain" description="Ras-GEF" evidence="6">
    <location>
        <begin position="895"/>
        <end position="1129"/>
    </location>
</feature>
<dbReference type="SUPFAM" id="SSF56112">
    <property type="entry name" value="Protein kinase-like (PK-like)"/>
    <property type="match status" value="1"/>
</dbReference>
<dbReference type="InterPro" id="IPR023578">
    <property type="entry name" value="Ras_GEF_dom_sf"/>
</dbReference>
<dbReference type="InterPro" id="IPR011009">
    <property type="entry name" value="Kinase-like_dom_sf"/>
</dbReference>
<dbReference type="GO" id="GO:0005524">
    <property type="term" value="F:ATP binding"/>
    <property type="evidence" value="ECO:0007669"/>
    <property type="project" value="InterPro"/>
</dbReference>
<dbReference type="Proteomes" id="UP001187531">
    <property type="component" value="Unassembled WGS sequence"/>
</dbReference>
<evidence type="ECO:0000259" key="7">
    <source>
        <dbReference type="PROSITE" id="PS50011"/>
    </source>
</evidence>
<dbReference type="GO" id="GO:0007264">
    <property type="term" value="P:small GTPase-mediated signal transduction"/>
    <property type="evidence" value="ECO:0007669"/>
    <property type="project" value="InterPro"/>
</dbReference>
<dbReference type="SMART" id="SM00220">
    <property type="entry name" value="S_TKc"/>
    <property type="match status" value="1"/>
</dbReference>
<evidence type="ECO:0000256" key="2">
    <source>
        <dbReference type="PROSITE-ProRule" id="PRU00191"/>
    </source>
</evidence>
<dbReference type="SUPFAM" id="SSF48366">
    <property type="entry name" value="Ras GEF"/>
    <property type="match status" value="1"/>
</dbReference>
<feature type="domain" description="SH2" evidence="5">
    <location>
        <begin position="607"/>
        <end position="706"/>
    </location>
</feature>
<dbReference type="InterPro" id="IPR036964">
    <property type="entry name" value="RASGEF_cat_dom_sf"/>
</dbReference>
<dbReference type="PROSITE" id="PS50011">
    <property type="entry name" value="PROTEIN_KINASE_DOM"/>
    <property type="match status" value="1"/>
</dbReference>
<evidence type="ECO:0000259" key="8">
    <source>
        <dbReference type="PROSITE" id="PS51184"/>
    </source>
</evidence>
<feature type="compositionally biased region" description="Basic and acidic residues" evidence="3">
    <location>
        <begin position="823"/>
        <end position="832"/>
    </location>
</feature>
<dbReference type="PANTHER" id="PTHR14247">
    <property type="entry name" value="BREAST CANCER ANTI-ESTROGEN RESISTANCE PROTEIN 3 HOMOLOG-LIKE PROTEIN"/>
    <property type="match status" value="1"/>
</dbReference>
<feature type="region of interest" description="Disordered" evidence="3">
    <location>
        <begin position="714"/>
        <end position="741"/>
    </location>
</feature>
<organism evidence="9 10">
    <name type="scientific">Artemia franciscana</name>
    <name type="common">Brine shrimp</name>
    <name type="synonym">Artemia sanfranciscana</name>
    <dbReference type="NCBI Taxonomy" id="6661"/>
    <lineage>
        <taxon>Eukaryota</taxon>
        <taxon>Metazoa</taxon>
        <taxon>Ecdysozoa</taxon>
        <taxon>Arthropoda</taxon>
        <taxon>Crustacea</taxon>
        <taxon>Branchiopoda</taxon>
        <taxon>Anostraca</taxon>
        <taxon>Artemiidae</taxon>
        <taxon>Artemia</taxon>
    </lineage>
</organism>
<proteinExistence type="predicted"/>
<feature type="compositionally biased region" description="Polar residues" evidence="3">
    <location>
        <begin position="784"/>
        <end position="797"/>
    </location>
</feature>
<feature type="region of interest" description="Disordered" evidence="3">
    <location>
        <begin position="779"/>
        <end position="836"/>
    </location>
</feature>
<dbReference type="Gene3D" id="1.10.840.10">
    <property type="entry name" value="Ras guanine-nucleotide exchange factors catalytic domain"/>
    <property type="match status" value="1"/>
</dbReference>
<dbReference type="Gene3D" id="1.10.510.10">
    <property type="entry name" value="Transferase(Phosphotransferase) domain 1"/>
    <property type="match status" value="1"/>
</dbReference>
<dbReference type="PROSITE" id="PS50001">
    <property type="entry name" value="SH2"/>
    <property type="match status" value="1"/>
</dbReference>
<keyword evidence="4" id="KW-1133">Transmembrane helix</keyword>
<keyword evidence="4" id="KW-0472">Membrane</keyword>
<protein>
    <submittedName>
        <fullName evidence="9">Uncharacterized protein</fullName>
    </submittedName>
</protein>
<evidence type="ECO:0000259" key="5">
    <source>
        <dbReference type="PROSITE" id="PS50001"/>
    </source>
</evidence>
<dbReference type="SMART" id="SM00252">
    <property type="entry name" value="SH2"/>
    <property type="match status" value="1"/>
</dbReference>
<evidence type="ECO:0000256" key="4">
    <source>
        <dbReference type="SAM" id="Phobius"/>
    </source>
</evidence>
<evidence type="ECO:0000313" key="10">
    <source>
        <dbReference type="Proteomes" id="UP001187531"/>
    </source>
</evidence>
<accession>A0AA88LBA6</accession>
<feature type="compositionally biased region" description="Polar residues" evidence="3">
    <location>
        <begin position="811"/>
        <end position="822"/>
    </location>
</feature>
<evidence type="ECO:0000256" key="1">
    <source>
        <dbReference type="PROSITE-ProRule" id="PRU00168"/>
    </source>
</evidence>
<evidence type="ECO:0000313" key="9">
    <source>
        <dbReference type="EMBL" id="KAK2719096.1"/>
    </source>
</evidence>
<dbReference type="Pfam" id="PF00017">
    <property type="entry name" value="SH2"/>
    <property type="match status" value="1"/>
</dbReference>
<dbReference type="Gene3D" id="3.30.505.10">
    <property type="entry name" value="SH2 domain"/>
    <property type="match status" value="1"/>
</dbReference>
<dbReference type="InterPro" id="IPR000980">
    <property type="entry name" value="SH2"/>
</dbReference>
<dbReference type="SUPFAM" id="SSF55550">
    <property type="entry name" value="SH2 domain"/>
    <property type="match status" value="1"/>
</dbReference>
<feature type="compositionally biased region" description="Basic residues" evidence="3">
    <location>
        <begin position="719"/>
        <end position="728"/>
    </location>
</feature>
<feature type="domain" description="Protein kinase" evidence="7">
    <location>
        <begin position="278"/>
        <end position="530"/>
    </location>
</feature>
<dbReference type="Pfam" id="PF13621">
    <property type="entry name" value="Cupin_8"/>
    <property type="match status" value="1"/>
</dbReference>
<dbReference type="InterPro" id="IPR051853">
    <property type="entry name" value="SH2-Ras-GEF_adapter"/>
</dbReference>
<dbReference type="Pfam" id="PF00069">
    <property type="entry name" value="Pkinase"/>
    <property type="match status" value="1"/>
</dbReference>
<dbReference type="Pfam" id="PF00617">
    <property type="entry name" value="RasGEF"/>
    <property type="match status" value="1"/>
</dbReference>
<keyword evidence="10" id="KW-1185">Reference proteome</keyword>
<feature type="transmembrane region" description="Helical" evidence="4">
    <location>
        <begin position="21"/>
        <end position="38"/>
    </location>
</feature>
<comment type="caution">
    <text evidence="9">The sequence shown here is derived from an EMBL/GenBank/DDBJ whole genome shotgun (WGS) entry which is preliminary data.</text>
</comment>
<dbReference type="InterPro" id="IPR003347">
    <property type="entry name" value="JmjC_dom"/>
</dbReference>
<keyword evidence="1" id="KW-0344">Guanine-nucleotide releasing factor</keyword>
<name>A0AA88LBA6_ARTSF</name>
<keyword evidence="2" id="KW-0727">SH2 domain</keyword>
<feature type="domain" description="JmjC" evidence="8">
    <location>
        <begin position="1"/>
        <end position="94"/>
    </location>
</feature>
<gene>
    <name evidence="9" type="ORF">QYM36_004806</name>
</gene>
<evidence type="ECO:0000256" key="3">
    <source>
        <dbReference type="SAM" id="MobiDB-lite"/>
    </source>
</evidence>
<keyword evidence="4" id="KW-0812">Transmembrane</keyword>
<dbReference type="InterPro" id="IPR000719">
    <property type="entry name" value="Prot_kinase_dom"/>
</dbReference>
<dbReference type="AlphaFoldDB" id="A0AA88LBA6"/>
<dbReference type="GO" id="GO:0004672">
    <property type="term" value="F:protein kinase activity"/>
    <property type="evidence" value="ECO:0007669"/>
    <property type="project" value="InterPro"/>
</dbReference>
<dbReference type="InterPro" id="IPR001895">
    <property type="entry name" value="RASGEF_cat_dom"/>
</dbReference>
<sequence>MGEEQMSLRFGWALKVRTRRCILIHMAIMLFTKFMAGYCHMAAREVVLTAGDTLLVPPKWWHYVECLDNSLSVNTWVPIVNDSEERVKESIVRTLISFVTQNVSFSNAENLILNPNELDILTESDGEQFNLLKAALISTLETSCYKTQLPTVLLKKGKPVPLVSYRNQRTMDIVANLEDKSDHHLESKPLCKVAKLDIVNESSVDLMKMVPLIVSKNEWTSSTLGHASASYTETSGSLLVDVGSTKSAYNLELPTLFTKAVTHPDVVELISEKLFELDSKRYIVGTDIEGTTLSECHEKFSGRDFKCQLLPSSKEVGQLEAHMRMTKSVHVAFPVDLFLEADSQYLVFEKGHGNMHTQIKDLKVLPEEVAKALFLQMVEAVADCHSGGIVLNDMKLRRFIFSNSLKTNLCIESLNGCVLLRPGESDDKRYSKKSNPFYISPEAIRGGKDGYYKGRPSDVWSLGIMMYTMLCGKYPFHDVNPITQLSEIVGGKYITPPGMSFDAKCLISKMLNRDPNERLSAKAILSHAWFDSPEDLKNIALKLEKYLNKSIDLIEKSPLGLTGTEHARQAKILLLLWKGEREQSVKEAVRKCLIKDNGEGEKQRTAITCLGTESSEELLKNDGDFLVRVTGTSSVDPHFVVSCRWKSQNLHYIVRKVLFYPGTINEVTKYCLEEECFDTVSDLITAYKTASKPLSAISQAVIARPIGRATALTRAAEKNRKKKKKKHATTIAKNNHSDYSELLDLPEEDSQEDSEVSDSDSEILSESLEDLVNNLVGTDKDSLRTSSQSGEADLSTSLEDKDSLIAPGIQYESNANVSTPQEENPRIDDLPPKSRVVHKSGSARDLNIHSENMNLSYDENPTVNKENELIENVLTEAEFDSMLLEDVFQYIENLNPRFIALNLTLVDFGEFGLLEESKESPVFDGFELILLPQGGKYRRHLMSRFQLLSSFVASTISLCSTDEDKFVFLRTWILVAMDLKTYIGNIFSFHAVLQGLCSLKPNVNFKSMWEMLRRRETNLALNFETLLIPIFKRLEQGNEPIPPNASIPDVTQIVSIIALEETSSDSSKNLTAIYEQVYEARSWQLKIGIFRQNVNAIIGSFKPDYKVARFFETETLLLFLKHVYYLEKKQCEADSSTKTSGTERETEL</sequence>
<dbReference type="InterPro" id="IPR041667">
    <property type="entry name" value="Cupin_8"/>
</dbReference>
<dbReference type="PROSITE" id="PS50009">
    <property type="entry name" value="RASGEF_CAT"/>
    <property type="match status" value="1"/>
</dbReference>
<dbReference type="Gene3D" id="2.60.120.650">
    <property type="entry name" value="Cupin"/>
    <property type="match status" value="1"/>
</dbReference>
<dbReference type="GO" id="GO:0005085">
    <property type="term" value="F:guanyl-nucleotide exchange factor activity"/>
    <property type="evidence" value="ECO:0007669"/>
    <property type="project" value="UniProtKB-KW"/>
</dbReference>
<evidence type="ECO:0000259" key="6">
    <source>
        <dbReference type="PROSITE" id="PS50009"/>
    </source>
</evidence>
<dbReference type="PROSITE" id="PS51184">
    <property type="entry name" value="JMJC"/>
    <property type="match status" value="1"/>
</dbReference>
<reference evidence="9" key="1">
    <citation type="submission" date="2023-07" db="EMBL/GenBank/DDBJ databases">
        <title>Chromosome-level genome assembly of Artemia franciscana.</title>
        <authorList>
            <person name="Jo E."/>
        </authorList>
    </citation>
    <scope>NUCLEOTIDE SEQUENCE</scope>
    <source>
        <tissue evidence="9">Whole body</tissue>
    </source>
</reference>
<dbReference type="InterPro" id="IPR036860">
    <property type="entry name" value="SH2_dom_sf"/>
</dbReference>